<reference evidence="2" key="1">
    <citation type="journal article" date="2020" name="Microb. Genom.">
        <title>Genetic diversity of clinical and environmental Mucorales isolates obtained from an investigation of mucormycosis cases among solid organ transplant recipients.</title>
        <authorList>
            <person name="Nguyen M.H."/>
            <person name="Kaul D."/>
            <person name="Muto C."/>
            <person name="Cheng S.J."/>
            <person name="Richter R.A."/>
            <person name="Bruno V.M."/>
            <person name="Liu G."/>
            <person name="Beyhan S."/>
            <person name="Sundermann A.J."/>
            <person name="Mounaud S."/>
            <person name="Pasculle A.W."/>
            <person name="Nierman W.C."/>
            <person name="Driscoll E."/>
            <person name="Cumbie R."/>
            <person name="Clancy C.J."/>
            <person name="Dupont C.L."/>
        </authorList>
    </citation>
    <scope>NUCLEOTIDE SEQUENCE</scope>
    <source>
        <strain evidence="2">GL11</strain>
    </source>
</reference>
<evidence type="ECO:0000313" key="2">
    <source>
        <dbReference type="EMBL" id="KAG1302582.1"/>
    </source>
</evidence>
<feature type="compositionally biased region" description="Basic and acidic residues" evidence="1">
    <location>
        <begin position="28"/>
        <end position="37"/>
    </location>
</feature>
<accession>A0A9P7BMD7</accession>
<dbReference type="Proteomes" id="UP000716291">
    <property type="component" value="Unassembled WGS sequence"/>
</dbReference>
<feature type="region of interest" description="Disordered" evidence="1">
    <location>
        <begin position="28"/>
        <end position="66"/>
    </location>
</feature>
<proteinExistence type="predicted"/>
<keyword evidence="3" id="KW-1185">Reference proteome</keyword>
<dbReference type="EMBL" id="JAANQT010002366">
    <property type="protein sequence ID" value="KAG1302582.1"/>
    <property type="molecule type" value="Genomic_DNA"/>
</dbReference>
<evidence type="ECO:0000313" key="3">
    <source>
        <dbReference type="Proteomes" id="UP000716291"/>
    </source>
</evidence>
<organism evidence="2 3">
    <name type="scientific">Rhizopus oryzae</name>
    <name type="common">Mucormycosis agent</name>
    <name type="synonym">Rhizopus arrhizus var. delemar</name>
    <dbReference type="NCBI Taxonomy" id="64495"/>
    <lineage>
        <taxon>Eukaryota</taxon>
        <taxon>Fungi</taxon>
        <taxon>Fungi incertae sedis</taxon>
        <taxon>Mucoromycota</taxon>
        <taxon>Mucoromycotina</taxon>
        <taxon>Mucoromycetes</taxon>
        <taxon>Mucorales</taxon>
        <taxon>Mucorineae</taxon>
        <taxon>Rhizopodaceae</taxon>
        <taxon>Rhizopus</taxon>
    </lineage>
</organism>
<name>A0A9P7BMD7_RHIOR</name>
<evidence type="ECO:0000256" key="1">
    <source>
        <dbReference type="SAM" id="MobiDB-lite"/>
    </source>
</evidence>
<sequence>MIDELNTRNEVEYHNCMNRANEKLLEIKRKMHDREDNDIGPAVGDDANDGSSSSRKDNDCDGNKKTDIVYKPDWIV</sequence>
<protein>
    <submittedName>
        <fullName evidence="2">Uncharacterized protein</fullName>
    </submittedName>
</protein>
<gene>
    <name evidence="2" type="ORF">G6F64_010804</name>
</gene>
<comment type="caution">
    <text evidence="2">The sequence shown here is derived from an EMBL/GenBank/DDBJ whole genome shotgun (WGS) entry which is preliminary data.</text>
</comment>
<feature type="compositionally biased region" description="Basic and acidic residues" evidence="1">
    <location>
        <begin position="54"/>
        <end position="66"/>
    </location>
</feature>
<dbReference type="AlphaFoldDB" id="A0A9P7BMD7"/>